<keyword evidence="2" id="KW-0732">Signal</keyword>
<dbReference type="AlphaFoldDB" id="A0A0L7LHB9"/>
<protein>
    <submittedName>
        <fullName evidence="3">Putative cuticle protein</fullName>
    </submittedName>
</protein>
<feature type="signal peptide" evidence="2">
    <location>
        <begin position="1"/>
        <end position="16"/>
    </location>
</feature>
<evidence type="ECO:0000256" key="2">
    <source>
        <dbReference type="SAM" id="SignalP"/>
    </source>
</evidence>
<keyword evidence="4" id="KW-1185">Reference proteome</keyword>
<accession>A0A0L7LHB9</accession>
<reference evidence="3 4" key="1">
    <citation type="journal article" date="2015" name="Genome Biol. Evol.">
        <title>The genome of winter moth (Operophtera brumata) provides a genomic perspective on sexual dimorphism and phenology.</title>
        <authorList>
            <person name="Derks M.F."/>
            <person name="Smit S."/>
            <person name="Salis L."/>
            <person name="Schijlen E."/>
            <person name="Bossers A."/>
            <person name="Mateman C."/>
            <person name="Pijl A.S."/>
            <person name="de Ridder D."/>
            <person name="Groenen M.A."/>
            <person name="Visser M.E."/>
            <person name="Megens H.J."/>
        </authorList>
    </citation>
    <scope>NUCLEOTIDE SEQUENCE [LARGE SCALE GENOMIC DNA]</scope>
    <source>
        <strain evidence="3">WM2013NL</strain>
        <tissue evidence="3">Head and thorax</tissue>
    </source>
</reference>
<dbReference type="EMBL" id="JTDY01001193">
    <property type="protein sequence ID" value="KOB74591.1"/>
    <property type="molecule type" value="Genomic_DNA"/>
</dbReference>
<dbReference type="Proteomes" id="UP000037510">
    <property type="component" value="Unassembled WGS sequence"/>
</dbReference>
<gene>
    <name evidence="3" type="ORF">OBRU01_08965</name>
</gene>
<comment type="caution">
    <text evidence="3">The sequence shown here is derived from an EMBL/GenBank/DDBJ whole genome shotgun (WGS) entry which is preliminary data.</text>
</comment>
<feature type="region of interest" description="Disordered" evidence="1">
    <location>
        <begin position="100"/>
        <end position="142"/>
    </location>
</feature>
<evidence type="ECO:0000313" key="4">
    <source>
        <dbReference type="Proteomes" id="UP000037510"/>
    </source>
</evidence>
<feature type="chain" id="PRO_5005573277" evidence="2">
    <location>
        <begin position="17"/>
        <end position="156"/>
    </location>
</feature>
<evidence type="ECO:0000256" key="1">
    <source>
        <dbReference type="SAM" id="MobiDB-lite"/>
    </source>
</evidence>
<proteinExistence type="predicted"/>
<name>A0A0L7LHB9_OPEBR</name>
<organism evidence="3 4">
    <name type="scientific">Operophtera brumata</name>
    <name type="common">Winter moth</name>
    <name type="synonym">Phalaena brumata</name>
    <dbReference type="NCBI Taxonomy" id="104452"/>
    <lineage>
        <taxon>Eukaryota</taxon>
        <taxon>Metazoa</taxon>
        <taxon>Ecdysozoa</taxon>
        <taxon>Arthropoda</taxon>
        <taxon>Hexapoda</taxon>
        <taxon>Insecta</taxon>
        <taxon>Pterygota</taxon>
        <taxon>Neoptera</taxon>
        <taxon>Endopterygota</taxon>
        <taxon>Lepidoptera</taxon>
        <taxon>Glossata</taxon>
        <taxon>Ditrysia</taxon>
        <taxon>Geometroidea</taxon>
        <taxon>Geometridae</taxon>
        <taxon>Larentiinae</taxon>
        <taxon>Operophtera</taxon>
    </lineage>
</organism>
<sequence>MIRIFLLVCVLRNAQGQYAPLIFAAPSAVSHQSRIDIRHTPGFISAPFVYSPIAAYTAVKESESIFPAVIRSEPYFTPVALTFFHNVPLARALEHPISIEEAQEASGPKTHNGAVVEKLDSGSESNDDVNFNKEAVTETERKESTAVYETILEIKS</sequence>
<evidence type="ECO:0000313" key="3">
    <source>
        <dbReference type="EMBL" id="KOB74591.1"/>
    </source>
</evidence>